<dbReference type="GO" id="GO:0016998">
    <property type="term" value="P:cell wall macromolecule catabolic process"/>
    <property type="evidence" value="ECO:0007669"/>
    <property type="project" value="UniProtKB-UniRule"/>
</dbReference>
<feature type="active site" evidence="9">
    <location>
        <position position="313"/>
    </location>
</feature>
<sequence length="498" mass="56286">MKRIKYNYYLIGIVSALLALALWPNIPWRSGNESQLQQILDRGELRVSTINSPLTYQTDGKNISGLDYELAKRFADYLGVKLKVRVRGTLPELFDDLDSGKSDLVAAGLLYNTERLSRFRTGPSYYSVSQQLVYRQGKPRPKSLKDLSGILAVQSGSAHVTTLSQYKQTKYPNLTWESSTDLSSTDLMQRVVQGTLDYTIADSVSVALFQRIHPQLAVAFDISDEEPVMWYLNRDDDDSLYAAVLDYFSKIVDDGSLARLEEKYLGHVGGFDYVDIKTFLAAIDNVLPDLSEIFKKYAQKIDWKLLAAIAYQESHWNPQATSPTGVRGLMMLTRATADGLGVKDRLDPEQSIAGGALYLERLMDKLPDTIPEDEKIWFALAAYNMGYGHMLDVRQLTQKQGGNPNSWVDVKQRLPMLSQKKYNQNLTYGYARGHEAYQYVENIRRYLVSLEGYLLEKEKQIAAEQTRQALLGQGYPAVPPEQALEGRTKRSPRGLLPF</sequence>
<dbReference type="Pfam" id="PF01464">
    <property type="entry name" value="SLT"/>
    <property type="match status" value="1"/>
</dbReference>
<comment type="similarity">
    <text evidence="9">In the C-terminal section; belongs to the transglycosylase Slt family.</text>
</comment>
<dbReference type="PANTHER" id="PTHR35936">
    <property type="entry name" value="MEMBRANE-BOUND LYTIC MUREIN TRANSGLYCOSYLASE F"/>
    <property type="match status" value="1"/>
</dbReference>
<dbReference type="Gene3D" id="3.40.190.10">
    <property type="entry name" value="Periplasmic binding protein-like II"/>
    <property type="match status" value="2"/>
</dbReference>
<comment type="caution">
    <text evidence="9">Lacks conserved residue(s) required for the propagation of feature annotation.</text>
</comment>
<evidence type="ECO:0000256" key="1">
    <source>
        <dbReference type="ARBA" id="ARBA00001420"/>
    </source>
</evidence>
<evidence type="ECO:0000256" key="7">
    <source>
        <dbReference type="ARBA" id="ARBA00023239"/>
    </source>
</evidence>
<keyword evidence="7 9" id="KW-0456">Lyase</keyword>
<feature type="domain" description="Solute-binding protein family 3/N-terminal" evidence="12">
    <location>
        <begin position="44"/>
        <end position="268"/>
    </location>
</feature>
<dbReference type="Pfam" id="PF00497">
    <property type="entry name" value="SBP_bac_3"/>
    <property type="match status" value="1"/>
</dbReference>
<gene>
    <name evidence="9" type="primary">mltF</name>
    <name evidence="13" type="ORF">AT03_17300</name>
</gene>
<feature type="transmembrane region" description="Helical" evidence="11">
    <location>
        <begin position="7"/>
        <end position="26"/>
    </location>
</feature>
<keyword evidence="14" id="KW-1185">Reference proteome</keyword>
<name>A0A097R5G7_HAFAL</name>
<comment type="subcellular location">
    <subcellularLocation>
        <location evidence="9">Cell outer membrane</location>
        <topology evidence="9">Peripheral membrane protein</topology>
    </subcellularLocation>
    <text evidence="9">Attached to the inner leaflet of the outer membrane.</text>
</comment>
<dbReference type="InterPro" id="IPR000189">
    <property type="entry name" value="Transglyc_AS"/>
</dbReference>
<evidence type="ECO:0000313" key="14">
    <source>
        <dbReference type="Proteomes" id="UP000029986"/>
    </source>
</evidence>
<dbReference type="InterPro" id="IPR023346">
    <property type="entry name" value="Lysozyme-like_dom_sf"/>
</dbReference>
<dbReference type="Gene3D" id="1.10.530.10">
    <property type="match status" value="1"/>
</dbReference>
<comment type="similarity">
    <text evidence="3">Belongs to the bacterial solute-binding protein 3 family.</text>
</comment>
<keyword evidence="6 9" id="KW-0998">Cell outer membrane</keyword>
<evidence type="ECO:0000256" key="11">
    <source>
        <dbReference type="SAM" id="Phobius"/>
    </source>
</evidence>
<dbReference type="SMART" id="SM00062">
    <property type="entry name" value="PBPb"/>
    <property type="match status" value="1"/>
</dbReference>
<evidence type="ECO:0000256" key="3">
    <source>
        <dbReference type="ARBA" id="ARBA00010333"/>
    </source>
</evidence>
<dbReference type="eggNOG" id="COG4623">
    <property type="taxonomic scope" value="Bacteria"/>
</dbReference>
<organism evidence="13 14">
    <name type="scientific">Hafnia alvei FB1</name>
    <dbReference type="NCBI Taxonomy" id="1453496"/>
    <lineage>
        <taxon>Bacteria</taxon>
        <taxon>Pseudomonadati</taxon>
        <taxon>Pseudomonadota</taxon>
        <taxon>Gammaproteobacteria</taxon>
        <taxon>Enterobacterales</taxon>
        <taxon>Hafniaceae</taxon>
        <taxon>Hafnia</taxon>
    </lineage>
</organism>
<dbReference type="GO" id="GO:0009279">
    <property type="term" value="C:cell outer membrane"/>
    <property type="evidence" value="ECO:0007669"/>
    <property type="project" value="UniProtKB-SubCell"/>
</dbReference>
<keyword evidence="11" id="KW-0812">Transmembrane</keyword>
<dbReference type="CDD" id="cd01009">
    <property type="entry name" value="PBP2_YfhD_N"/>
    <property type="match status" value="1"/>
</dbReference>
<evidence type="ECO:0000256" key="2">
    <source>
        <dbReference type="ARBA" id="ARBA00007734"/>
    </source>
</evidence>
<dbReference type="GO" id="GO:0008933">
    <property type="term" value="F:peptidoglycan lytic transglycosylase activity"/>
    <property type="evidence" value="ECO:0007669"/>
    <property type="project" value="UniProtKB-UniRule"/>
</dbReference>
<comment type="catalytic activity">
    <reaction evidence="1 9">
        <text>Exolytic cleavage of the (1-&gt;4)-beta-glycosidic linkage between N-acetylmuramic acid (MurNAc) and N-acetylglucosamine (GlcNAc) residues in peptidoglycan, from either the reducing or the non-reducing ends of the peptidoglycan chains, with concomitant formation of a 1,6-anhydrobond in the MurNAc residue.</text>
        <dbReference type="EC" id="4.2.2.n1"/>
    </reaction>
</comment>
<dbReference type="EC" id="4.2.2.n1" evidence="9"/>
<protein>
    <recommendedName>
        <fullName evidence="9">Membrane-bound lytic murein transglycosylase F</fullName>
        <ecNumber evidence="9">4.2.2.n1</ecNumber>
    </recommendedName>
    <alternativeName>
        <fullName evidence="9">Murein lyase F</fullName>
    </alternativeName>
</protein>
<evidence type="ECO:0000259" key="12">
    <source>
        <dbReference type="SMART" id="SM00062"/>
    </source>
</evidence>
<feature type="region of interest" description="LT domain" evidence="9">
    <location>
        <begin position="269"/>
        <end position="498"/>
    </location>
</feature>
<dbReference type="PANTHER" id="PTHR35936:SF32">
    <property type="entry name" value="MEMBRANE-BOUND LYTIC MUREIN TRANSGLYCOSYLASE F"/>
    <property type="match status" value="1"/>
</dbReference>
<dbReference type="RefSeq" id="WP_025800194.1">
    <property type="nucleotide sequence ID" value="NZ_CP009706.1"/>
</dbReference>
<evidence type="ECO:0000256" key="10">
    <source>
        <dbReference type="SAM" id="MobiDB-lite"/>
    </source>
</evidence>
<dbReference type="PROSITE" id="PS00922">
    <property type="entry name" value="TRANSGLYCOSYLASE"/>
    <property type="match status" value="1"/>
</dbReference>
<dbReference type="HOGENOM" id="CLU_027494_0_1_6"/>
<dbReference type="GO" id="GO:0071555">
    <property type="term" value="P:cell wall organization"/>
    <property type="evidence" value="ECO:0007669"/>
    <property type="project" value="UniProtKB-KW"/>
</dbReference>
<evidence type="ECO:0000256" key="9">
    <source>
        <dbReference type="HAMAP-Rule" id="MF_02016"/>
    </source>
</evidence>
<evidence type="ECO:0000256" key="6">
    <source>
        <dbReference type="ARBA" id="ARBA00023237"/>
    </source>
</evidence>
<keyword evidence="5 9" id="KW-0472">Membrane</keyword>
<dbReference type="SUPFAM" id="SSF53955">
    <property type="entry name" value="Lysozyme-like"/>
    <property type="match status" value="1"/>
</dbReference>
<dbReference type="HAMAP" id="MF_02016">
    <property type="entry name" value="MltF"/>
    <property type="match status" value="1"/>
</dbReference>
<dbReference type="InterPro" id="IPR008258">
    <property type="entry name" value="Transglycosylase_SLT_dom_1"/>
</dbReference>
<dbReference type="AlphaFoldDB" id="A0A097R5G7"/>
<keyword evidence="4 9" id="KW-0732">Signal</keyword>
<dbReference type="KEGG" id="hav:AT03_17300"/>
<evidence type="ECO:0000256" key="5">
    <source>
        <dbReference type="ARBA" id="ARBA00023136"/>
    </source>
</evidence>
<accession>A0A097R5G7</accession>
<comment type="function">
    <text evidence="9">Murein-degrading enzyme that degrades murein glycan strands and insoluble, high-molecular weight murein sacculi, with the concomitant formation of a 1,6-anhydromuramoyl product. Lytic transglycosylases (LTs) play an integral role in the metabolism of the peptidoglycan (PG) sacculus. Their lytic action creates space within the PG sacculus to allow for its expansion as well as for the insertion of various structures such as secretion systems and flagella.</text>
</comment>
<dbReference type="NCBIfam" id="NF008112">
    <property type="entry name" value="PRK10859.1"/>
    <property type="match status" value="1"/>
</dbReference>
<comment type="similarity">
    <text evidence="9">In the N-terminal section; belongs to the bacterial solute-binding protein 3 family.</text>
</comment>
<proteinExistence type="inferred from homology"/>
<comment type="domain">
    <text evidence="9">The N-terminal domain does not have lytic activity and probably modulates enzymatic activity. The C-terminal domain is the catalytic active domain.</text>
</comment>
<keyword evidence="11" id="KW-1133">Transmembrane helix</keyword>
<dbReference type="InterPro" id="IPR001638">
    <property type="entry name" value="Solute-binding_3/MltF_N"/>
</dbReference>
<dbReference type="PATRIC" id="fig|1453496.5.peg.3554"/>
<evidence type="ECO:0000256" key="4">
    <source>
        <dbReference type="ARBA" id="ARBA00022729"/>
    </source>
</evidence>
<feature type="region of interest" description="Disordered" evidence="10">
    <location>
        <begin position="479"/>
        <end position="498"/>
    </location>
</feature>
<dbReference type="CDD" id="cd13403">
    <property type="entry name" value="MLTF-like"/>
    <property type="match status" value="1"/>
</dbReference>
<dbReference type="SUPFAM" id="SSF53850">
    <property type="entry name" value="Periplasmic binding protein-like II"/>
    <property type="match status" value="1"/>
</dbReference>
<reference evidence="13 14" key="1">
    <citation type="journal article" date="2014" name="Gut Pathog.">
        <title>Gene clusters of Hafnia alvei strain FB1 important in survival and pathogenesis: a draft genome perspective.</title>
        <authorList>
            <person name="Tan J.Y."/>
            <person name="Yin W.F."/>
            <person name="Chan K.G."/>
        </authorList>
    </citation>
    <scope>NUCLEOTIDE SEQUENCE [LARGE SCALE GENOMIC DNA]</scope>
    <source>
        <strain evidence="13 14">FB1</strain>
    </source>
</reference>
<dbReference type="GO" id="GO:0009253">
    <property type="term" value="P:peptidoglycan catabolic process"/>
    <property type="evidence" value="ECO:0007669"/>
    <property type="project" value="TreeGrafter"/>
</dbReference>
<dbReference type="InterPro" id="IPR023703">
    <property type="entry name" value="MltF"/>
</dbReference>
<dbReference type="OrthoDB" id="9815002at2"/>
<evidence type="ECO:0000313" key="13">
    <source>
        <dbReference type="EMBL" id="AIU73976.1"/>
    </source>
</evidence>
<keyword evidence="8 9" id="KW-0961">Cell wall biogenesis/degradation</keyword>
<dbReference type="FunFam" id="1.10.530.10:FF:000003">
    <property type="entry name" value="Membrane-bound lytic murein transglycosylase F"/>
    <property type="match status" value="1"/>
</dbReference>
<comment type="similarity">
    <text evidence="2">Belongs to the transglycosylase Slt family.</text>
</comment>
<dbReference type="Proteomes" id="UP000029986">
    <property type="component" value="Chromosome"/>
</dbReference>
<evidence type="ECO:0000256" key="8">
    <source>
        <dbReference type="ARBA" id="ARBA00023316"/>
    </source>
</evidence>
<dbReference type="EMBL" id="CP009706">
    <property type="protein sequence ID" value="AIU73976.1"/>
    <property type="molecule type" value="Genomic_DNA"/>
</dbReference>